<dbReference type="Proteomes" id="UP001596527">
    <property type="component" value="Unassembled WGS sequence"/>
</dbReference>
<feature type="domain" description="3-hydroxyisobutyrate dehydrogenase-like NAD-binding" evidence="5">
    <location>
        <begin position="168"/>
        <end position="285"/>
    </location>
</feature>
<dbReference type="InterPro" id="IPR036291">
    <property type="entry name" value="NAD(P)-bd_dom_sf"/>
</dbReference>
<evidence type="ECO:0000256" key="2">
    <source>
        <dbReference type="ARBA" id="ARBA00023002"/>
    </source>
</evidence>
<accession>A0ABW2SM76</accession>
<dbReference type="Pfam" id="PF03446">
    <property type="entry name" value="NAD_binding_2"/>
    <property type="match status" value="1"/>
</dbReference>
<dbReference type="Pfam" id="PF14833">
    <property type="entry name" value="NAD_binding_11"/>
    <property type="match status" value="1"/>
</dbReference>
<evidence type="ECO:0000313" key="6">
    <source>
        <dbReference type="EMBL" id="MFC7581230.1"/>
    </source>
</evidence>
<dbReference type="EC" id="1.1.-.-" evidence="6"/>
<dbReference type="SUPFAM" id="SSF51735">
    <property type="entry name" value="NAD(P)-binding Rossmann-fold domains"/>
    <property type="match status" value="1"/>
</dbReference>
<dbReference type="SUPFAM" id="SSF48179">
    <property type="entry name" value="6-phosphogluconate dehydrogenase C-terminal domain-like"/>
    <property type="match status" value="1"/>
</dbReference>
<dbReference type="PIRSF" id="PIRSF000103">
    <property type="entry name" value="HIBADH"/>
    <property type="match status" value="1"/>
</dbReference>
<dbReference type="GO" id="GO:0016491">
    <property type="term" value="F:oxidoreductase activity"/>
    <property type="evidence" value="ECO:0007669"/>
    <property type="project" value="UniProtKB-KW"/>
</dbReference>
<reference evidence="7" key="1">
    <citation type="journal article" date="2019" name="Int. J. Syst. Evol. Microbiol.">
        <title>The Global Catalogue of Microorganisms (GCM) 10K type strain sequencing project: providing services to taxonomists for standard genome sequencing and annotation.</title>
        <authorList>
            <consortium name="The Broad Institute Genomics Platform"/>
            <consortium name="The Broad Institute Genome Sequencing Center for Infectious Disease"/>
            <person name="Wu L."/>
            <person name="Ma J."/>
        </authorList>
    </citation>
    <scope>NUCLEOTIDE SEQUENCE [LARGE SCALE GENOMIC DNA]</scope>
    <source>
        <strain evidence="7">CCUG 56698</strain>
    </source>
</reference>
<protein>
    <submittedName>
        <fullName evidence="6">NAD(P)-dependent oxidoreductase</fullName>
        <ecNumber evidence="6">1.1.-.-</ecNumber>
    </submittedName>
</protein>
<dbReference type="InterPro" id="IPR015815">
    <property type="entry name" value="HIBADH-related"/>
</dbReference>
<evidence type="ECO:0000259" key="4">
    <source>
        <dbReference type="Pfam" id="PF03446"/>
    </source>
</evidence>
<name>A0ABW2SM76_9ACTO</name>
<sequence>MTHDLAIGFIGLGAMGGAIARRLLTQGFSVTCFDLDTKAVQALASHGAAAVDSASEAVAGHDVVITSLPTPEIVEQFWDEHAEELDEGAIAVDASTVDPATSRREAMTVESHPGRRFVACTVGKTPAHAERGEIPAFVGGDPHAVSELRPVLEAIANEVFPMGSVEAATMFKLISNLVGMTDLVALAEGYSLAARVGIDADTFERALRTTGAWSSQAEMRLAWMAQDDLDARFSVDLAAKDLRLGVDAAARNRVPVHVCSAALQVFAQAQAMGHGRLDAAAVIRAVEPVNRRR</sequence>
<organism evidence="6 7">
    <name type="scientific">Schaalia naturae</name>
    <dbReference type="NCBI Taxonomy" id="635203"/>
    <lineage>
        <taxon>Bacteria</taxon>
        <taxon>Bacillati</taxon>
        <taxon>Actinomycetota</taxon>
        <taxon>Actinomycetes</taxon>
        <taxon>Actinomycetales</taxon>
        <taxon>Actinomycetaceae</taxon>
        <taxon>Schaalia</taxon>
    </lineage>
</organism>
<dbReference type="InterPro" id="IPR008927">
    <property type="entry name" value="6-PGluconate_DH-like_C_sf"/>
</dbReference>
<comment type="similarity">
    <text evidence="1">Belongs to the HIBADH-related family.</text>
</comment>
<keyword evidence="3" id="KW-0520">NAD</keyword>
<dbReference type="Gene3D" id="1.10.1040.10">
    <property type="entry name" value="N-(1-d-carboxylethyl)-l-norvaline Dehydrogenase, domain 2"/>
    <property type="match status" value="1"/>
</dbReference>
<comment type="caution">
    <text evidence="6">The sequence shown here is derived from an EMBL/GenBank/DDBJ whole genome shotgun (WGS) entry which is preliminary data.</text>
</comment>
<dbReference type="RefSeq" id="WP_380974336.1">
    <property type="nucleotide sequence ID" value="NZ_JBHTEF010000001.1"/>
</dbReference>
<dbReference type="InterPro" id="IPR013328">
    <property type="entry name" value="6PGD_dom2"/>
</dbReference>
<feature type="domain" description="6-phosphogluconate dehydrogenase NADP-binding" evidence="4">
    <location>
        <begin position="7"/>
        <end position="163"/>
    </location>
</feature>
<dbReference type="InterPro" id="IPR006115">
    <property type="entry name" value="6PGDH_NADP-bd"/>
</dbReference>
<proteinExistence type="inferred from homology"/>
<keyword evidence="2 6" id="KW-0560">Oxidoreductase</keyword>
<dbReference type="EMBL" id="JBHTEF010000001">
    <property type="protein sequence ID" value="MFC7581230.1"/>
    <property type="molecule type" value="Genomic_DNA"/>
</dbReference>
<evidence type="ECO:0000256" key="1">
    <source>
        <dbReference type="ARBA" id="ARBA00009080"/>
    </source>
</evidence>
<evidence type="ECO:0000313" key="7">
    <source>
        <dbReference type="Proteomes" id="UP001596527"/>
    </source>
</evidence>
<dbReference type="PANTHER" id="PTHR43060:SF15">
    <property type="entry name" value="3-HYDROXYISOBUTYRATE DEHYDROGENASE-LIKE 1, MITOCHONDRIAL-RELATED"/>
    <property type="match status" value="1"/>
</dbReference>
<evidence type="ECO:0000259" key="5">
    <source>
        <dbReference type="Pfam" id="PF14833"/>
    </source>
</evidence>
<evidence type="ECO:0000256" key="3">
    <source>
        <dbReference type="ARBA" id="ARBA00023027"/>
    </source>
</evidence>
<dbReference type="Gene3D" id="3.40.50.720">
    <property type="entry name" value="NAD(P)-binding Rossmann-like Domain"/>
    <property type="match status" value="1"/>
</dbReference>
<gene>
    <name evidence="6" type="ORF">ACFQWG_08490</name>
</gene>
<dbReference type="PANTHER" id="PTHR43060">
    <property type="entry name" value="3-HYDROXYISOBUTYRATE DEHYDROGENASE-LIKE 1, MITOCHONDRIAL-RELATED"/>
    <property type="match status" value="1"/>
</dbReference>
<dbReference type="InterPro" id="IPR029154">
    <property type="entry name" value="HIBADH-like_NADP-bd"/>
</dbReference>
<keyword evidence="7" id="KW-1185">Reference proteome</keyword>